<gene>
    <name evidence="5" type="ORF">N7468_002853</name>
</gene>
<accession>A0A9W9TY06</accession>
<feature type="compositionally biased region" description="Polar residues" evidence="3">
    <location>
        <begin position="1"/>
        <end position="10"/>
    </location>
</feature>
<feature type="region of interest" description="Disordered" evidence="3">
    <location>
        <begin position="1"/>
        <end position="20"/>
    </location>
</feature>
<dbReference type="AlphaFoldDB" id="A0A9W9TY06"/>
<proteinExistence type="predicted"/>
<evidence type="ECO:0000256" key="3">
    <source>
        <dbReference type="SAM" id="MobiDB-lite"/>
    </source>
</evidence>
<protein>
    <recommendedName>
        <fullName evidence="4">FAM192A/Fyv6 N-terminal domain-containing protein</fullName>
    </recommendedName>
</protein>
<reference evidence="5" key="2">
    <citation type="journal article" date="2023" name="IMA Fungus">
        <title>Comparative genomic study of the Penicillium genus elucidates a diverse pangenome and 15 lateral gene transfer events.</title>
        <authorList>
            <person name="Petersen C."/>
            <person name="Sorensen T."/>
            <person name="Nielsen M.R."/>
            <person name="Sondergaard T.E."/>
            <person name="Sorensen J.L."/>
            <person name="Fitzpatrick D.A."/>
            <person name="Frisvad J.C."/>
            <person name="Nielsen K.L."/>
        </authorList>
    </citation>
    <scope>NUCLEOTIDE SEQUENCE</scope>
    <source>
        <strain evidence="5">IBT 19713</strain>
    </source>
</reference>
<evidence type="ECO:0000256" key="2">
    <source>
        <dbReference type="ARBA" id="ARBA00023242"/>
    </source>
</evidence>
<dbReference type="GeneID" id="83199453"/>
<dbReference type="InterPro" id="IPR019331">
    <property type="entry name" value="FAM192A/Fyv6_N"/>
</dbReference>
<comment type="subcellular location">
    <subcellularLocation>
        <location evidence="1">Nucleus</location>
    </subcellularLocation>
</comment>
<evidence type="ECO:0000313" key="6">
    <source>
        <dbReference type="Proteomes" id="UP001150941"/>
    </source>
</evidence>
<reference evidence="5" key="1">
    <citation type="submission" date="2022-11" db="EMBL/GenBank/DDBJ databases">
        <authorList>
            <person name="Petersen C."/>
        </authorList>
    </citation>
    <scope>NUCLEOTIDE SEQUENCE</scope>
    <source>
        <strain evidence="5">IBT 19713</strain>
    </source>
</reference>
<dbReference type="EMBL" id="JAPQKS010000002">
    <property type="protein sequence ID" value="KAJ5247870.1"/>
    <property type="molecule type" value="Genomic_DNA"/>
</dbReference>
<dbReference type="PANTHER" id="PTHR13495:SF0">
    <property type="entry name" value="PSME3-INTERACTING PROTEIN"/>
    <property type="match status" value="1"/>
</dbReference>
<dbReference type="InterPro" id="IPR039845">
    <property type="entry name" value="FAM192A"/>
</dbReference>
<organism evidence="5 6">
    <name type="scientific">Penicillium chermesinum</name>
    <dbReference type="NCBI Taxonomy" id="63820"/>
    <lineage>
        <taxon>Eukaryota</taxon>
        <taxon>Fungi</taxon>
        <taxon>Dikarya</taxon>
        <taxon>Ascomycota</taxon>
        <taxon>Pezizomycotina</taxon>
        <taxon>Eurotiomycetes</taxon>
        <taxon>Eurotiomycetidae</taxon>
        <taxon>Eurotiales</taxon>
        <taxon>Aspergillaceae</taxon>
        <taxon>Penicillium</taxon>
    </lineage>
</organism>
<sequence>MSSGFVSAGTNEKPVERDAEWVRVQQELEEERRRKADAGKQGDGKSLYEVLQQNKLAKQEQFEEKTRLKNQFRALDDDEVEFLDSVLESTRAQEAALKRETADQLEEFRKQREEAEKAQLGPTSSDVTPAEEEEWTIPARKKRRGRKDLLLSGKKRKISLGREGQEPDQSNPRPREANEGNEPTVENREVNQAAPQSTTKATEAPAKPDNTVTQPPHLPGAVKSPDSQASKVATGGGLVAYGSDSDSE</sequence>
<feature type="compositionally biased region" description="Basic and acidic residues" evidence="3">
    <location>
        <begin position="30"/>
        <end position="43"/>
    </location>
</feature>
<keyword evidence="6" id="KW-1185">Reference proteome</keyword>
<name>A0A9W9TY06_9EURO</name>
<dbReference type="Pfam" id="PF10187">
    <property type="entry name" value="FAM192A_Fyv6_N"/>
    <property type="match status" value="1"/>
</dbReference>
<evidence type="ECO:0000313" key="5">
    <source>
        <dbReference type="EMBL" id="KAJ5247870.1"/>
    </source>
</evidence>
<dbReference type="OrthoDB" id="75807at2759"/>
<keyword evidence="2" id="KW-0539">Nucleus</keyword>
<dbReference type="RefSeq" id="XP_058335291.1">
    <property type="nucleotide sequence ID" value="XM_058472150.1"/>
</dbReference>
<dbReference type="GO" id="GO:0005634">
    <property type="term" value="C:nucleus"/>
    <property type="evidence" value="ECO:0007669"/>
    <property type="project" value="UniProtKB-SubCell"/>
</dbReference>
<feature type="region of interest" description="Disordered" evidence="3">
    <location>
        <begin position="92"/>
        <end position="248"/>
    </location>
</feature>
<evidence type="ECO:0000259" key="4">
    <source>
        <dbReference type="Pfam" id="PF10187"/>
    </source>
</evidence>
<feature type="domain" description="FAM192A/Fyv6 N-terminal" evidence="4">
    <location>
        <begin position="5"/>
        <end position="109"/>
    </location>
</feature>
<dbReference type="PANTHER" id="PTHR13495">
    <property type="entry name" value="NEFA-INTERACTING NUCLEAR PROTEIN NIP30"/>
    <property type="match status" value="1"/>
</dbReference>
<feature type="compositionally biased region" description="Basic and acidic residues" evidence="3">
    <location>
        <begin position="96"/>
        <end position="117"/>
    </location>
</feature>
<evidence type="ECO:0000256" key="1">
    <source>
        <dbReference type="ARBA" id="ARBA00004123"/>
    </source>
</evidence>
<comment type="caution">
    <text evidence="5">The sequence shown here is derived from an EMBL/GenBank/DDBJ whole genome shotgun (WGS) entry which is preliminary data.</text>
</comment>
<dbReference type="Proteomes" id="UP001150941">
    <property type="component" value="Unassembled WGS sequence"/>
</dbReference>
<feature type="region of interest" description="Disordered" evidence="3">
    <location>
        <begin position="28"/>
        <end position="47"/>
    </location>
</feature>